<proteinExistence type="predicted"/>
<dbReference type="HOGENOM" id="CLU_3312296_0_0_6"/>
<keyword evidence="2" id="KW-1185">Reference proteome</keyword>
<evidence type="ECO:0000313" key="1">
    <source>
        <dbReference type="EMBL" id="EED35506.1"/>
    </source>
</evidence>
<reference evidence="2" key="1">
    <citation type="journal article" date="2013" name="BMC Microbiol.">
        <title>Taxonomy and evolution of bacteriochlorophyll a-containing members of the OM60/NOR5 clade of marine gammaproteobacteria: description of Luminiphilus syltensis gen. nov., sp. nov., reclassification of Haliea rubra as Pseudohaliea rubra gen. nov., comb. nov., and emendation of Chromatocurvus halotolerans.</title>
        <authorList>
            <person name="Spring S."/>
            <person name="Riedel T."/>
            <person name="Sproer C."/>
            <person name="Yan S."/>
            <person name="Harder J."/>
            <person name="Fuchs B.M."/>
        </authorList>
    </citation>
    <scope>NUCLEOTIDE SEQUENCE [LARGE SCALE GENOMIC DNA]</scope>
    <source>
        <strain evidence="2">NOR51-B</strain>
    </source>
</reference>
<organism evidence="1 2">
    <name type="scientific">Luminiphilus syltensis NOR5-1B</name>
    <dbReference type="NCBI Taxonomy" id="565045"/>
    <lineage>
        <taxon>Bacteria</taxon>
        <taxon>Pseudomonadati</taxon>
        <taxon>Pseudomonadota</taxon>
        <taxon>Gammaproteobacteria</taxon>
        <taxon>Cellvibrionales</taxon>
        <taxon>Halieaceae</taxon>
        <taxon>Luminiphilus</taxon>
    </lineage>
</organism>
<gene>
    <name evidence="1" type="ORF">NOR51B_1452</name>
</gene>
<sequence>MVSTVLAATTEVASQRFARASASELFYTLLPMELREQPE</sequence>
<accession>B8KQH4</accession>
<protein>
    <submittedName>
        <fullName evidence="1">Uncharacterized protein</fullName>
    </submittedName>
</protein>
<name>B8KQH4_9GAMM</name>
<dbReference type="AlphaFoldDB" id="B8KQH4"/>
<evidence type="ECO:0000313" key="2">
    <source>
        <dbReference type="Proteomes" id="UP000004699"/>
    </source>
</evidence>
<dbReference type="Proteomes" id="UP000004699">
    <property type="component" value="Unassembled WGS sequence"/>
</dbReference>
<dbReference type="EMBL" id="DS999411">
    <property type="protein sequence ID" value="EED35506.1"/>
    <property type="molecule type" value="Genomic_DNA"/>
</dbReference>